<dbReference type="InterPro" id="IPR051248">
    <property type="entry name" value="UPF0507/Ank_repeat_27"/>
</dbReference>
<feature type="compositionally biased region" description="Basic and acidic residues" evidence="2">
    <location>
        <begin position="379"/>
        <end position="406"/>
    </location>
</feature>
<dbReference type="Pfam" id="PF02204">
    <property type="entry name" value="VPS9"/>
    <property type="match status" value="1"/>
</dbReference>
<dbReference type="GO" id="GO:0005085">
    <property type="term" value="F:guanyl-nucleotide exchange factor activity"/>
    <property type="evidence" value="ECO:0007669"/>
    <property type="project" value="TreeGrafter"/>
</dbReference>
<feature type="region of interest" description="Disordered" evidence="2">
    <location>
        <begin position="1640"/>
        <end position="1663"/>
    </location>
</feature>
<comment type="caution">
    <text evidence="4">The sequence shown here is derived from an EMBL/GenBank/DDBJ whole genome shotgun (WGS) entry which is preliminary data.</text>
</comment>
<feature type="region of interest" description="Disordered" evidence="2">
    <location>
        <begin position="420"/>
        <end position="468"/>
    </location>
</feature>
<dbReference type="GO" id="GO:0000149">
    <property type="term" value="F:SNARE binding"/>
    <property type="evidence" value="ECO:0007669"/>
    <property type="project" value="TreeGrafter"/>
</dbReference>
<feature type="compositionally biased region" description="Polar residues" evidence="2">
    <location>
        <begin position="751"/>
        <end position="776"/>
    </location>
</feature>
<evidence type="ECO:0000256" key="2">
    <source>
        <dbReference type="SAM" id="MobiDB-lite"/>
    </source>
</evidence>
<dbReference type="InterPro" id="IPR003123">
    <property type="entry name" value="VPS9"/>
</dbReference>
<feature type="compositionally biased region" description="Basic and acidic residues" evidence="2">
    <location>
        <begin position="1640"/>
        <end position="1652"/>
    </location>
</feature>
<dbReference type="Gene3D" id="1.20.1050.80">
    <property type="entry name" value="VPS9 domain"/>
    <property type="match status" value="1"/>
</dbReference>
<proteinExistence type="inferred from homology"/>
<feature type="compositionally biased region" description="Pro residues" evidence="2">
    <location>
        <begin position="257"/>
        <end position="267"/>
    </location>
</feature>
<reference evidence="4" key="1">
    <citation type="submission" date="2013-11" db="EMBL/GenBank/DDBJ databases">
        <title>Genome sequence of the fusiform rust pathogen reveals effectors for host alternation and coevolution with pine.</title>
        <authorList>
            <consortium name="DOE Joint Genome Institute"/>
            <person name="Smith K."/>
            <person name="Pendleton A."/>
            <person name="Kubisiak T."/>
            <person name="Anderson C."/>
            <person name="Salamov A."/>
            <person name="Aerts A."/>
            <person name="Riley R."/>
            <person name="Clum A."/>
            <person name="Lindquist E."/>
            <person name="Ence D."/>
            <person name="Campbell M."/>
            <person name="Kronenberg Z."/>
            <person name="Feau N."/>
            <person name="Dhillon B."/>
            <person name="Hamelin R."/>
            <person name="Burleigh J."/>
            <person name="Smith J."/>
            <person name="Yandell M."/>
            <person name="Nelson C."/>
            <person name="Grigoriev I."/>
            <person name="Davis J."/>
        </authorList>
    </citation>
    <scope>NUCLEOTIDE SEQUENCE</scope>
    <source>
        <strain evidence="4">G11</strain>
    </source>
</reference>
<keyword evidence="5" id="KW-1185">Reference proteome</keyword>
<feature type="compositionally biased region" description="Polar residues" evidence="2">
    <location>
        <begin position="150"/>
        <end position="164"/>
    </location>
</feature>
<feature type="region of interest" description="Disordered" evidence="2">
    <location>
        <begin position="296"/>
        <end position="406"/>
    </location>
</feature>
<dbReference type="GO" id="GO:0045022">
    <property type="term" value="P:early endosome to late endosome transport"/>
    <property type="evidence" value="ECO:0007669"/>
    <property type="project" value="TreeGrafter"/>
</dbReference>
<feature type="compositionally biased region" description="Low complexity" evidence="2">
    <location>
        <begin position="1340"/>
        <end position="1352"/>
    </location>
</feature>
<comment type="similarity">
    <text evidence="1">Belongs to the UPF0507 family.</text>
</comment>
<dbReference type="OrthoDB" id="2536252at2759"/>
<feature type="compositionally biased region" description="Polar residues" evidence="2">
    <location>
        <begin position="191"/>
        <end position="215"/>
    </location>
</feature>
<name>A0A9P6NMX7_9BASI</name>
<dbReference type="GO" id="GO:0097422">
    <property type="term" value="C:tubular endosome"/>
    <property type="evidence" value="ECO:0007669"/>
    <property type="project" value="TreeGrafter"/>
</dbReference>
<feature type="compositionally biased region" description="Pro residues" evidence="2">
    <location>
        <begin position="652"/>
        <end position="667"/>
    </location>
</feature>
<feature type="compositionally biased region" description="Low complexity" evidence="2">
    <location>
        <begin position="969"/>
        <end position="984"/>
    </location>
</feature>
<feature type="compositionally biased region" description="Polar residues" evidence="2">
    <location>
        <begin position="732"/>
        <end position="744"/>
    </location>
</feature>
<dbReference type="PROSITE" id="PS51205">
    <property type="entry name" value="VPS9"/>
    <property type="match status" value="1"/>
</dbReference>
<feature type="region of interest" description="Disordered" evidence="2">
    <location>
        <begin position="66"/>
        <end position="215"/>
    </location>
</feature>
<evidence type="ECO:0000313" key="4">
    <source>
        <dbReference type="EMBL" id="KAG0146401.1"/>
    </source>
</evidence>
<evidence type="ECO:0000313" key="5">
    <source>
        <dbReference type="Proteomes" id="UP000886653"/>
    </source>
</evidence>
<dbReference type="GO" id="GO:0005770">
    <property type="term" value="C:late endosome"/>
    <property type="evidence" value="ECO:0007669"/>
    <property type="project" value="TreeGrafter"/>
</dbReference>
<evidence type="ECO:0000259" key="3">
    <source>
        <dbReference type="PROSITE" id="PS51205"/>
    </source>
</evidence>
<feature type="compositionally biased region" description="Low complexity" evidence="2">
    <location>
        <begin position="120"/>
        <end position="135"/>
    </location>
</feature>
<feature type="region of interest" description="Disordered" evidence="2">
    <location>
        <begin position="499"/>
        <end position="539"/>
    </location>
</feature>
<protein>
    <recommendedName>
        <fullName evidence="3">VPS9 domain-containing protein</fullName>
    </recommendedName>
</protein>
<feature type="compositionally biased region" description="Polar residues" evidence="2">
    <location>
        <begin position="242"/>
        <end position="256"/>
    </location>
</feature>
<feature type="region of interest" description="Disordered" evidence="2">
    <location>
        <begin position="944"/>
        <end position="1027"/>
    </location>
</feature>
<evidence type="ECO:0000256" key="1">
    <source>
        <dbReference type="ARBA" id="ARBA00007428"/>
    </source>
</evidence>
<dbReference type="SUPFAM" id="SSF109993">
    <property type="entry name" value="VPS9 domain"/>
    <property type="match status" value="1"/>
</dbReference>
<feature type="region of interest" description="Disordered" evidence="2">
    <location>
        <begin position="732"/>
        <end position="806"/>
    </location>
</feature>
<feature type="compositionally biased region" description="Polar residues" evidence="2">
    <location>
        <begin position="88"/>
        <end position="108"/>
    </location>
</feature>
<feature type="compositionally biased region" description="Low complexity" evidence="2">
    <location>
        <begin position="300"/>
        <end position="319"/>
    </location>
</feature>
<feature type="region of interest" description="Disordered" evidence="2">
    <location>
        <begin position="242"/>
        <end position="283"/>
    </location>
</feature>
<accession>A0A9P6NMX7</accession>
<feature type="compositionally biased region" description="Low complexity" evidence="2">
    <location>
        <begin position="268"/>
        <end position="279"/>
    </location>
</feature>
<feature type="compositionally biased region" description="Low complexity" evidence="2">
    <location>
        <begin position="176"/>
        <end position="190"/>
    </location>
</feature>
<gene>
    <name evidence="4" type="ORF">CROQUDRAFT_107157</name>
</gene>
<dbReference type="Proteomes" id="UP000886653">
    <property type="component" value="Unassembled WGS sequence"/>
</dbReference>
<feature type="compositionally biased region" description="Low complexity" evidence="2">
    <location>
        <begin position="66"/>
        <end position="76"/>
    </location>
</feature>
<feature type="compositionally biased region" description="Acidic residues" evidence="2">
    <location>
        <begin position="502"/>
        <end position="537"/>
    </location>
</feature>
<dbReference type="EMBL" id="MU167261">
    <property type="protein sequence ID" value="KAG0146401.1"/>
    <property type="molecule type" value="Genomic_DNA"/>
</dbReference>
<feature type="compositionally biased region" description="Basic and acidic residues" evidence="2">
    <location>
        <begin position="990"/>
        <end position="1001"/>
    </location>
</feature>
<dbReference type="InterPro" id="IPR037191">
    <property type="entry name" value="VPS9_dom_sf"/>
</dbReference>
<feature type="domain" description="VPS9" evidence="3">
    <location>
        <begin position="1147"/>
        <end position="1334"/>
    </location>
</feature>
<dbReference type="PANTHER" id="PTHR24170:SF1">
    <property type="entry name" value="DOMAIN PROTEIN, PUTATIVE (AFU_ORTHOLOGUE AFUA_1G09870)-RELATED"/>
    <property type="match status" value="1"/>
</dbReference>
<dbReference type="GO" id="GO:0030133">
    <property type="term" value="C:transport vesicle"/>
    <property type="evidence" value="ECO:0007669"/>
    <property type="project" value="TreeGrafter"/>
</dbReference>
<dbReference type="GO" id="GO:0005769">
    <property type="term" value="C:early endosome"/>
    <property type="evidence" value="ECO:0007669"/>
    <property type="project" value="TreeGrafter"/>
</dbReference>
<dbReference type="GO" id="GO:0005886">
    <property type="term" value="C:plasma membrane"/>
    <property type="evidence" value="ECO:0007669"/>
    <property type="project" value="TreeGrafter"/>
</dbReference>
<sequence length="1663" mass="180246">MCFFLSFFLSINNNNNNFTMGHEPGLISNHQLTLTGSDENENEELLGISPSQSIIIHRPNSISILSSASSSSSSPSPLRPPHLGILSSDLNPTFNLGQKSTSHQTPPRIQTPDLGNPFLISSTTSSSINWNINPNSPQPPSTSNLERLHQQSSSPINSLSTQPFPSLLKHIPPGTPTASPTASPSASPSALNHNHNPSILQTPTQVSPPVSPNMTPAQKIAREVRRSFSLAQTPTQIPLGYQNSLVERPPNQSSPLGQPPNPSPLVVPPSDSDSSSQGLTPAQAVAHQARLMASTLPNATSSDPTSTTISTIPLTPNPIHSNPSVAPLNHTPSEPTPSTSKLKLKKSPSKPDPKLSLTSSALNTTPEPPFRVISGRKGHPGDGKDKTAVARPLDHGLNSDKPIEPKALKTGSSVLSKLSLHASGSHPPLPSSPKATLFPGSTGTPPSVQVVEPSPSPIRPGTTTHAPLPVSPTPLSPLMLSSGSAHSPLIPLAVFPTYNNHEEDETGPTDFTDQDGMDEEEESEEEEEEEEEEEDYDSNPLYIVLSTSPSPRLKDAYDSAKLVLLPTRRALPLDMPRKLPDPSLEFESEWEQWIAAHTFVAAGTEPGCSGSKEVGKGTVEWVGFCKSGDRRVHLSLKPGTGIAEVRLTMLRPGPPPTALPKQPPPLASGPATKNLDTDFSPSAVPKPASELDPHRTIRAKPVENHQPALADAYLPPISVSNRFSKASAITTSDLTHPSCSSSVPRSDILRSPSTATESSMAFTQTSSAVSRTSSEGWSDMPTTPPPLLHVLSDSQPSPQAPPPLPMLETVTRVHHAKIISEETMYRSPPRQPLQVTPTQLPPTPPPTVVLESALSGSKAKKGKEVEQRLRFKAPKWLRPGAAQKEKEKEKERKEKALALARERERERLRLLEGEGGGGLERVRLISLKGPVIARWWQKEETEMDQEIEGKSVPFPTTLARTPTPASPGSSLCLSRRSTYSSSLRMARRSSSKDSENTKKESSCGGSSRRRSRRMPSGLSILRHGTGSTRPRNLLNDLSFLLSPPDEFGEVSGVLKRWVGRMWGMASSFNQSFGYLKGFENYLLMQLKKDLFQPVCDGLREDLRQNGNETVVRWVNEDWDRFGSLIENVLMAFLHPSIYTRGVATQFTGEDDYLDTILHNYRKRAIALSEFEIELPMGLQDESLLTEAIEKLNQLRPFDGITSGPSPLGPEVLQRLFVAMDTSEEQTVLRVLTAKTPLESIGIIKQTIDSLVTAWTELASQAGLDEEARRLTPDDLLALLACVIVRSGVEQQHSMINYAKVFRLGATLTPETDWAFVTYQAAIAYLQSDPFSAVDSRSVNSQPVSVSSLPSSPCLGPGWTRRRPASFTPRTRSIPIGPGSSTLTSSAVSSPSASSIRLSSTDELRHSGTLRVTPRPRPSRPLLVGGIGRTAEAPRHLAGKVPPTRPTLAPISTTDRCTRRSLDLGMLSTHGPADSRACSNGWESVRSLSSIGESDPPNSRVFFNGGGGGPSRSFHFPYSAEFHPTHHHSLSLERRKTNDWTDEPRAEGWIEWGRKRLTSVTSLQVMGGSGNGNHIERNGFNGGNSSSLTPAMAALAKAKAQSTTIKVGGGAQDEEQEVEEVEVENDQQLKENIEQKKVEVQKHQDRVTTDWRTRPKSVIGLSTS</sequence>
<organism evidence="4 5">
    <name type="scientific">Cronartium quercuum f. sp. fusiforme G11</name>
    <dbReference type="NCBI Taxonomy" id="708437"/>
    <lineage>
        <taxon>Eukaryota</taxon>
        <taxon>Fungi</taxon>
        <taxon>Dikarya</taxon>
        <taxon>Basidiomycota</taxon>
        <taxon>Pucciniomycotina</taxon>
        <taxon>Pucciniomycetes</taxon>
        <taxon>Pucciniales</taxon>
        <taxon>Coleosporiaceae</taxon>
        <taxon>Cronartium</taxon>
    </lineage>
</organism>
<feature type="compositionally biased region" description="Low complexity" evidence="2">
    <location>
        <begin position="1379"/>
        <end position="1398"/>
    </location>
</feature>
<feature type="region of interest" description="Disordered" evidence="2">
    <location>
        <begin position="1340"/>
        <end position="1422"/>
    </location>
</feature>
<dbReference type="PANTHER" id="PTHR24170">
    <property type="entry name" value="ANKYRIN REPEAT DOMAIN-CONTAINING PROTEIN 27"/>
    <property type="match status" value="1"/>
</dbReference>
<feature type="region of interest" description="Disordered" evidence="2">
    <location>
        <begin position="652"/>
        <end position="691"/>
    </location>
</feature>